<name>A0A0F9B9S4_9ZZZZ</name>
<reference evidence="1" key="1">
    <citation type="journal article" date="2015" name="Nature">
        <title>Complex archaea that bridge the gap between prokaryotes and eukaryotes.</title>
        <authorList>
            <person name="Spang A."/>
            <person name="Saw J.H."/>
            <person name="Jorgensen S.L."/>
            <person name="Zaremba-Niedzwiedzka K."/>
            <person name="Martijn J."/>
            <person name="Lind A.E."/>
            <person name="van Eijk R."/>
            <person name="Schleper C."/>
            <person name="Guy L."/>
            <person name="Ettema T.J."/>
        </authorList>
    </citation>
    <scope>NUCLEOTIDE SEQUENCE</scope>
</reference>
<comment type="caution">
    <text evidence="1">The sequence shown here is derived from an EMBL/GenBank/DDBJ whole genome shotgun (WGS) entry which is preliminary data.</text>
</comment>
<accession>A0A0F9B9S4</accession>
<organism evidence="1">
    <name type="scientific">marine sediment metagenome</name>
    <dbReference type="NCBI Taxonomy" id="412755"/>
    <lineage>
        <taxon>unclassified sequences</taxon>
        <taxon>metagenomes</taxon>
        <taxon>ecological metagenomes</taxon>
    </lineage>
</organism>
<gene>
    <name evidence="1" type="ORF">LCGC14_2753260</name>
</gene>
<feature type="non-terminal residue" evidence="1">
    <location>
        <position position="1"/>
    </location>
</feature>
<dbReference type="AlphaFoldDB" id="A0A0F9B9S4"/>
<proteinExistence type="predicted"/>
<dbReference type="EMBL" id="LAZR01050404">
    <property type="protein sequence ID" value="KKK87434.1"/>
    <property type="molecule type" value="Genomic_DNA"/>
</dbReference>
<protein>
    <submittedName>
        <fullName evidence="1">Uncharacterized protein</fullName>
    </submittedName>
</protein>
<evidence type="ECO:0000313" key="1">
    <source>
        <dbReference type="EMBL" id="KKK87434.1"/>
    </source>
</evidence>
<sequence length="30" mass="3215">AGTIARFYVIGQIATKNPRMNGQLHSITGV</sequence>